<dbReference type="AlphaFoldDB" id="A0A318U2H1"/>
<dbReference type="SUPFAM" id="SSF46785">
    <property type="entry name" value="Winged helix' DNA-binding domain"/>
    <property type="match status" value="1"/>
</dbReference>
<dbReference type="GO" id="GO:0003700">
    <property type="term" value="F:DNA-binding transcription factor activity"/>
    <property type="evidence" value="ECO:0007669"/>
    <property type="project" value="InterPro"/>
</dbReference>
<dbReference type="CDD" id="cd05466">
    <property type="entry name" value="PBP2_LTTR_substrate"/>
    <property type="match status" value="1"/>
</dbReference>
<dbReference type="InterPro" id="IPR050176">
    <property type="entry name" value="LTTR"/>
</dbReference>
<gene>
    <name evidence="6" type="ORF">C8J30_101218</name>
</gene>
<dbReference type="InterPro" id="IPR036390">
    <property type="entry name" value="WH_DNA-bd_sf"/>
</dbReference>
<dbReference type="InterPro" id="IPR005119">
    <property type="entry name" value="LysR_subst-bd"/>
</dbReference>
<dbReference type="GO" id="GO:0003677">
    <property type="term" value="F:DNA binding"/>
    <property type="evidence" value="ECO:0007669"/>
    <property type="project" value="UniProtKB-KW"/>
</dbReference>
<dbReference type="Pfam" id="PF00126">
    <property type="entry name" value="HTH_1"/>
    <property type="match status" value="1"/>
</dbReference>
<evidence type="ECO:0000256" key="3">
    <source>
        <dbReference type="ARBA" id="ARBA00023125"/>
    </source>
</evidence>
<evidence type="ECO:0000313" key="6">
    <source>
        <dbReference type="EMBL" id="PYF12837.1"/>
    </source>
</evidence>
<dbReference type="SUPFAM" id="SSF53850">
    <property type="entry name" value="Periplasmic binding protein-like II"/>
    <property type="match status" value="1"/>
</dbReference>
<keyword evidence="7" id="KW-1185">Reference proteome</keyword>
<feature type="domain" description="HTH lysR-type" evidence="5">
    <location>
        <begin position="1"/>
        <end position="58"/>
    </location>
</feature>
<dbReference type="PROSITE" id="PS50931">
    <property type="entry name" value="HTH_LYSR"/>
    <property type="match status" value="1"/>
</dbReference>
<proteinExistence type="inferred from homology"/>
<dbReference type="EMBL" id="QJTK01000001">
    <property type="protein sequence ID" value="PYF12837.1"/>
    <property type="molecule type" value="Genomic_DNA"/>
</dbReference>
<evidence type="ECO:0000256" key="4">
    <source>
        <dbReference type="ARBA" id="ARBA00023163"/>
    </source>
</evidence>
<evidence type="ECO:0000313" key="7">
    <source>
        <dbReference type="Proteomes" id="UP000247727"/>
    </source>
</evidence>
<sequence>MDWDDLRVFLAVARAESLSGAGRQLKCDAATVGRRVARLEEAVGAKLFAKSPQGYALTAEGARLMPHAEAAEAAFAGAAEELSGGAGQITGQLRIGAPDGCANYLLPQVCAAICDAHPGLEIQIVALPRVFNLSKREADMAIAVSPPSAGRLTVQKLVDYQLHLAAHEAYLRRHPPITERAQLKGHRIVGYIPDMIFDKELDYLAQTGADKVELASNSVSVQMQMLRAGAGLGIVHDFALPFTPGVVRVLPEDIALSRAFWLIRHADDRRSERLDRLAEALGRGMRREVARLEALAVAGEGVGSPTRAL</sequence>
<dbReference type="InterPro" id="IPR036388">
    <property type="entry name" value="WH-like_DNA-bd_sf"/>
</dbReference>
<evidence type="ECO:0000259" key="5">
    <source>
        <dbReference type="PROSITE" id="PS50931"/>
    </source>
</evidence>
<reference evidence="6 7" key="1">
    <citation type="submission" date="2018-06" db="EMBL/GenBank/DDBJ databases">
        <title>Genomic Encyclopedia of Type Strains, Phase III (KMG-III): the genomes of soil and plant-associated and newly described type strains.</title>
        <authorList>
            <person name="Whitman W."/>
        </authorList>
    </citation>
    <scope>NUCLEOTIDE SEQUENCE [LARGE SCALE GENOMIC DNA]</scope>
    <source>
        <strain evidence="6 7">JA737</strain>
    </source>
</reference>
<dbReference type="RefSeq" id="WP_110803880.1">
    <property type="nucleotide sequence ID" value="NZ_QJTK01000001.1"/>
</dbReference>
<keyword evidence="3" id="KW-0238">DNA-binding</keyword>
<protein>
    <submittedName>
        <fullName evidence="6">LysR family transcriptional regulator</fullName>
    </submittedName>
</protein>
<evidence type="ECO:0000256" key="1">
    <source>
        <dbReference type="ARBA" id="ARBA00009437"/>
    </source>
</evidence>
<dbReference type="Pfam" id="PF03466">
    <property type="entry name" value="LysR_substrate"/>
    <property type="match status" value="1"/>
</dbReference>
<keyword evidence="2" id="KW-0805">Transcription regulation</keyword>
<dbReference type="OrthoDB" id="9787460at2"/>
<comment type="caution">
    <text evidence="6">The sequence shown here is derived from an EMBL/GenBank/DDBJ whole genome shotgun (WGS) entry which is preliminary data.</text>
</comment>
<accession>A0A318U2H1</accession>
<keyword evidence="4" id="KW-0804">Transcription</keyword>
<dbReference type="PANTHER" id="PTHR30579:SF3">
    <property type="entry name" value="TRANSCRIPTIONAL REGULATORY PROTEIN"/>
    <property type="match status" value="1"/>
</dbReference>
<organism evidence="6 7">
    <name type="scientific">Rhodobacter viridis</name>
    <dbReference type="NCBI Taxonomy" id="1054202"/>
    <lineage>
        <taxon>Bacteria</taxon>
        <taxon>Pseudomonadati</taxon>
        <taxon>Pseudomonadota</taxon>
        <taxon>Alphaproteobacteria</taxon>
        <taxon>Rhodobacterales</taxon>
        <taxon>Rhodobacter group</taxon>
        <taxon>Rhodobacter</taxon>
    </lineage>
</organism>
<name>A0A318U2H1_9RHOB</name>
<dbReference type="InterPro" id="IPR000847">
    <property type="entry name" value="LysR_HTH_N"/>
</dbReference>
<dbReference type="Proteomes" id="UP000247727">
    <property type="component" value="Unassembled WGS sequence"/>
</dbReference>
<dbReference type="Gene3D" id="1.10.10.10">
    <property type="entry name" value="Winged helix-like DNA-binding domain superfamily/Winged helix DNA-binding domain"/>
    <property type="match status" value="1"/>
</dbReference>
<comment type="similarity">
    <text evidence="1">Belongs to the LysR transcriptional regulatory family.</text>
</comment>
<dbReference type="PANTHER" id="PTHR30579">
    <property type="entry name" value="TRANSCRIPTIONAL REGULATOR"/>
    <property type="match status" value="1"/>
</dbReference>
<dbReference type="Gene3D" id="3.40.190.290">
    <property type="match status" value="1"/>
</dbReference>
<evidence type="ECO:0000256" key="2">
    <source>
        <dbReference type="ARBA" id="ARBA00023015"/>
    </source>
</evidence>